<proteinExistence type="predicted"/>
<sequence length="267" mass="30868">MPNLQIISDIHLESPRTYDIFEIIPKAPHLALSGDVGYVFHKQEYFDFLRRYLLKFQTIFLVLGNHEPWHSTWDVTKEAIRDFERQISQERQSSTSLGKFVLLDRTIYHLEAETGESIAVIGCTLFSQVPAQSIEAVSFGVNNFYQTENWTVEDHNAMFEGDLKWLNEQVLSLRGNNIIVLTHYSLTLDECIIDLKYKGSLIRFGFATDLSNSAAWLSDDVIVWAFGHTHFNCDYVGERTGKRVVTNQRGYYFTQSLGFYEDKVIEI</sequence>
<name>A0AAN7U5I4_9PEZI</name>
<protein>
    <recommendedName>
        <fullName evidence="1">Calcineurin-like phosphoesterase domain-containing protein</fullName>
    </recommendedName>
</protein>
<dbReference type="PANTHER" id="PTHR37844:SF2">
    <property type="entry name" value="SER_THR PROTEIN PHOSPHATASE SUPERFAMILY (AFU_ORTHOLOGUE AFUA_1G14840)"/>
    <property type="match status" value="1"/>
</dbReference>
<dbReference type="PANTHER" id="PTHR37844">
    <property type="entry name" value="SER/THR PROTEIN PHOSPHATASE SUPERFAMILY (AFU_ORTHOLOGUE AFUA_1G14840)"/>
    <property type="match status" value="1"/>
</dbReference>
<accession>A0AAN7U5I4</accession>
<dbReference type="GO" id="GO:0016787">
    <property type="term" value="F:hydrolase activity"/>
    <property type="evidence" value="ECO:0007669"/>
    <property type="project" value="InterPro"/>
</dbReference>
<dbReference type="EMBL" id="JAWHQM010000002">
    <property type="protein sequence ID" value="KAK5625750.1"/>
    <property type="molecule type" value="Genomic_DNA"/>
</dbReference>
<dbReference type="Gene3D" id="3.60.21.10">
    <property type="match status" value="1"/>
</dbReference>
<evidence type="ECO:0000259" key="1">
    <source>
        <dbReference type="Pfam" id="PF00149"/>
    </source>
</evidence>
<gene>
    <name evidence="2" type="ORF">RRF57_001466</name>
</gene>
<organism evidence="2 3">
    <name type="scientific">Xylaria bambusicola</name>
    <dbReference type="NCBI Taxonomy" id="326684"/>
    <lineage>
        <taxon>Eukaryota</taxon>
        <taxon>Fungi</taxon>
        <taxon>Dikarya</taxon>
        <taxon>Ascomycota</taxon>
        <taxon>Pezizomycotina</taxon>
        <taxon>Sordariomycetes</taxon>
        <taxon>Xylariomycetidae</taxon>
        <taxon>Xylariales</taxon>
        <taxon>Xylariaceae</taxon>
        <taxon>Xylaria</taxon>
    </lineage>
</organism>
<feature type="domain" description="Calcineurin-like phosphoesterase" evidence="1">
    <location>
        <begin position="6"/>
        <end position="230"/>
    </location>
</feature>
<comment type="caution">
    <text evidence="2">The sequence shown here is derived from an EMBL/GenBank/DDBJ whole genome shotgun (WGS) entry which is preliminary data.</text>
</comment>
<reference evidence="2 3" key="1">
    <citation type="submission" date="2023-10" db="EMBL/GenBank/DDBJ databases">
        <title>Draft genome sequence of Xylaria bambusicola isolate GMP-LS, the root and basal stem rot pathogen of sugarcane in Indonesia.</title>
        <authorList>
            <person name="Selvaraj P."/>
            <person name="Muralishankar V."/>
            <person name="Muruganantham S."/>
            <person name="Sp S."/>
            <person name="Haryani S."/>
            <person name="Lau K.J.X."/>
            <person name="Naqvi N.I."/>
        </authorList>
    </citation>
    <scope>NUCLEOTIDE SEQUENCE [LARGE SCALE GENOMIC DNA]</scope>
    <source>
        <strain evidence="2">GMP-LS</strain>
    </source>
</reference>
<dbReference type="Proteomes" id="UP001305414">
    <property type="component" value="Unassembled WGS sequence"/>
</dbReference>
<evidence type="ECO:0000313" key="3">
    <source>
        <dbReference type="Proteomes" id="UP001305414"/>
    </source>
</evidence>
<evidence type="ECO:0000313" key="2">
    <source>
        <dbReference type="EMBL" id="KAK5625750.1"/>
    </source>
</evidence>
<keyword evidence="3" id="KW-1185">Reference proteome</keyword>
<dbReference type="InterPro" id="IPR004843">
    <property type="entry name" value="Calcineurin-like_PHP"/>
</dbReference>
<dbReference type="InterPro" id="IPR029052">
    <property type="entry name" value="Metallo-depent_PP-like"/>
</dbReference>
<dbReference type="AlphaFoldDB" id="A0AAN7U5I4"/>
<dbReference type="Pfam" id="PF00149">
    <property type="entry name" value="Metallophos"/>
    <property type="match status" value="1"/>
</dbReference>
<dbReference type="SUPFAM" id="SSF56300">
    <property type="entry name" value="Metallo-dependent phosphatases"/>
    <property type="match status" value="1"/>
</dbReference>